<feature type="region of interest" description="Disordered" evidence="16">
    <location>
        <begin position="1264"/>
        <end position="1296"/>
    </location>
</feature>
<dbReference type="Gene3D" id="3.40.50.300">
    <property type="entry name" value="P-loop containing nucleotide triphosphate hydrolases"/>
    <property type="match status" value="2"/>
</dbReference>
<dbReference type="InterPro" id="IPR043502">
    <property type="entry name" value="DNA/RNA_pol_sf"/>
</dbReference>
<dbReference type="Gene3D" id="1.20.1060.10">
    <property type="entry name" value="Taq DNA Polymerase, Chain T, domain 4"/>
    <property type="match status" value="1"/>
</dbReference>
<dbReference type="PROSITE" id="PS00447">
    <property type="entry name" value="DNA_POLYMERASE_A"/>
    <property type="match status" value="1"/>
</dbReference>
<evidence type="ECO:0000313" key="19">
    <source>
        <dbReference type="EMBL" id="CAD7200203.1"/>
    </source>
</evidence>
<feature type="compositionally biased region" description="Basic and acidic residues" evidence="16">
    <location>
        <begin position="1403"/>
        <end position="1415"/>
    </location>
</feature>
<dbReference type="InterPro" id="IPR036397">
    <property type="entry name" value="RNaseH_sf"/>
</dbReference>
<dbReference type="PROSITE" id="PS51192">
    <property type="entry name" value="HELICASE_ATP_BIND_1"/>
    <property type="match status" value="1"/>
</dbReference>
<dbReference type="PRINTS" id="PR00868">
    <property type="entry name" value="DNAPOLI"/>
</dbReference>
<keyword evidence="8" id="KW-0227">DNA damage</keyword>
<keyword evidence="12" id="KW-0234">DNA repair</keyword>
<feature type="domain" description="Helicase ATP-binding" evidence="17">
    <location>
        <begin position="2"/>
        <end position="176"/>
    </location>
</feature>
<dbReference type="Pfam" id="PF20470">
    <property type="entry name" value="HTH_61"/>
    <property type="match status" value="1"/>
</dbReference>
<keyword evidence="10" id="KW-0067">ATP-binding</keyword>
<evidence type="ECO:0000256" key="10">
    <source>
        <dbReference type="ARBA" id="ARBA00022840"/>
    </source>
</evidence>
<evidence type="ECO:0000256" key="16">
    <source>
        <dbReference type="SAM" id="MobiDB-lite"/>
    </source>
</evidence>
<dbReference type="FunFam" id="1.10.150.20:FF:000070">
    <property type="entry name" value="DNA polymerase I, putative"/>
    <property type="match status" value="1"/>
</dbReference>
<dbReference type="InterPro" id="IPR014001">
    <property type="entry name" value="Helicase_ATP-bd"/>
</dbReference>
<evidence type="ECO:0000256" key="14">
    <source>
        <dbReference type="ARBA" id="ARBA00049244"/>
    </source>
</evidence>
<dbReference type="InterPro" id="IPR001650">
    <property type="entry name" value="Helicase_C-like"/>
</dbReference>
<evidence type="ECO:0000256" key="12">
    <source>
        <dbReference type="ARBA" id="ARBA00023204"/>
    </source>
</evidence>
<keyword evidence="7" id="KW-0547">Nucleotide-binding</keyword>
<dbReference type="InterPro" id="IPR027417">
    <property type="entry name" value="P-loop_NTPase"/>
</dbReference>
<dbReference type="SUPFAM" id="SSF52540">
    <property type="entry name" value="P-loop containing nucleoside triphosphate hydrolases"/>
    <property type="match status" value="2"/>
</dbReference>
<name>A0A7R8VKE7_TIMDO</name>
<evidence type="ECO:0000256" key="1">
    <source>
        <dbReference type="ARBA" id="ARBA00001946"/>
    </source>
</evidence>
<comment type="catalytic activity">
    <reaction evidence="14">
        <text>DNA(n) + a 2'-deoxyribonucleoside 5'-triphosphate = DNA(n+1) + diphosphate</text>
        <dbReference type="Rhea" id="RHEA:22508"/>
        <dbReference type="Rhea" id="RHEA-COMP:17339"/>
        <dbReference type="Rhea" id="RHEA-COMP:17340"/>
        <dbReference type="ChEBI" id="CHEBI:33019"/>
        <dbReference type="ChEBI" id="CHEBI:61560"/>
        <dbReference type="ChEBI" id="CHEBI:173112"/>
        <dbReference type="EC" id="2.7.7.7"/>
    </reaction>
</comment>
<dbReference type="SMART" id="SM00482">
    <property type="entry name" value="POLAc"/>
    <property type="match status" value="1"/>
</dbReference>
<comment type="similarity">
    <text evidence="3">Belongs to the DNA polymerase type-A family.</text>
</comment>
<accession>A0A7R8VKE7</accession>
<dbReference type="Gene3D" id="1.10.150.20">
    <property type="entry name" value="5' to 3' exonuclease, C-terminal subdomain"/>
    <property type="match status" value="1"/>
</dbReference>
<dbReference type="Pfam" id="PF00476">
    <property type="entry name" value="DNA_pol_A"/>
    <property type="match status" value="1"/>
</dbReference>
<evidence type="ECO:0000256" key="8">
    <source>
        <dbReference type="ARBA" id="ARBA00022763"/>
    </source>
</evidence>
<dbReference type="GO" id="GO:0003677">
    <property type="term" value="F:DNA binding"/>
    <property type="evidence" value="ECO:0007669"/>
    <property type="project" value="InterPro"/>
</dbReference>
<feature type="compositionally biased region" description="Polar residues" evidence="16">
    <location>
        <begin position="1287"/>
        <end position="1296"/>
    </location>
</feature>
<dbReference type="GO" id="GO:0097681">
    <property type="term" value="P:double-strand break repair via alternative nonhomologous end joining"/>
    <property type="evidence" value="ECO:0007669"/>
    <property type="project" value="TreeGrafter"/>
</dbReference>
<keyword evidence="6" id="KW-0548">Nucleotidyltransferase</keyword>
<evidence type="ECO:0000256" key="3">
    <source>
        <dbReference type="ARBA" id="ARBA00007705"/>
    </source>
</evidence>
<dbReference type="InterPro" id="IPR002298">
    <property type="entry name" value="DNA_polymerase_A"/>
</dbReference>
<dbReference type="InterPro" id="IPR011545">
    <property type="entry name" value="DEAD/DEAH_box_helicase_dom"/>
</dbReference>
<dbReference type="Gene3D" id="3.30.420.10">
    <property type="entry name" value="Ribonuclease H-like superfamily/Ribonuclease H"/>
    <property type="match status" value="1"/>
</dbReference>
<feature type="domain" description="Helicase C-terminal" evidence="18">
    <location>
        <begin position="212"/>
        <end position="423"/>
    </location>
</feature>
<dbReference type="InterPro" id="IPR019760">
    <property type="entry name" value="DNA-dir_DNA_pol_A_CS"/>
</dbReference>
<evidence type="ECO:0000256" key="6">
    <source>
        <dbReference type="ARBA" id="ARBA00022695"/>
    </source>
</evidence>
<dbReference type="Pfam" id="PF21099">
    <property type="entry name" value="POLQ_helical"/>
    <property type="match status" value="1"/>
</dbReference>
<comment type="subcellular location">
    <subcellularLocation>
        <location evidence="2">Nucleus</location>
    </subcellularLocation>
</comment>
<dbReference type="Pfam" id="PF00271">
    <property type="entry name" value="Helicase_C"/>
    <property type="match status" value="1"/>
</dbReference>
<dbReference type="PROSITE" id="PS51194">
    <property type="entry name" value="HELICASE_CTER"/>
    <property type="match status" value="1"/>
</dbReference>
<proteinExistence type="inferred from homology"/>
<dbReference type="SMART" id="SM00490">
    <property type="entry name" value="HELICc"/>
    <property type="match status" value="1"/>
</dbReference>
<evidence type="ECO:0000256" key="5">
    <source>
        <dbReference type="ARBA" id="ARBA00022679"/>
    </source>
</evidence>
<dbReference type="CDD" id="cd18026">
    <property type="entry name" value="DEXHc_POLQ-like"/>
    <property type="match status" value="1"/>
</dbReference>
<dbReference type="GO" id="GO:0006261">
    <property type="term" value="P:DNA-templated DNA replication"/>
    <property type="evidence" value="ECO:0007669"/>
    <property type="project" value="InterPro"/>
</dbReference>
<dbReference type="GO" id="GO:0003887">
    <property type="term" value="F:DNA-directed DNA polymerase activity"/>
    <property type="evidence" value="ECO:0007669"/>
    <property type="project" value="UniProtKB-KW"/>
</dbReference>
<evidence type="ECO:0000256" key="13">
    <source>
        <dbReference type="ARBA" id="ARBA00023242"/>
    </source>
</evidence>
<evidence type="ECO:0000256" key="2">
    <source>
        <dbReference type="ARBA" id="ARBA00004123"/>
    </source>
</evidence>
<dbReference type="GO" id="GO:0016787">
    <property type="term" value="F:hydrolase activity"/>
    <property type="evidence" value="ECO:0007669"/>
    <property type="project" value="UniProtKB-KW"/>
</dbReference>
<dbReference type="InterPro" id="IPR001098">
    <property type="entry name" value="DNA-dir_DNA_pol_A_palm_dom"/>
</dbReference>
<keyword evidence="5" id="KW-0808">Transferase</keyword>
<dbReference type="SUPFAM" id="SSF56672">
    <property type="entry name" value="DNA/RNA polymerases"/>
    <property type="match status" value="1"/>
</dbReference>
<feature type="compositionally biased region" description="Polar residues" evidence="16">
    <location>
        <begin position="1421"/>
        <end position="1432"/>
    </location>
</feature>
<dbReference type="GO" id="GO:0005524">
    <property type="term" value="F:ATP binding"/>
    <property type="evidence" value="ECO:0007669"/>
    <property type="project" value="UniProtKB-KW"/>
</dbReference>
<evidence type="ECO:0000256" key="15">
    <source>
        <dbReference type="ARBA" id="ARBA00074669"/>
    </source>
</evidence>
<dbReference type="EMBL" id="OA567334">
    <property type="protein sequence ID" value="CAD7200203.1"/>
    <property type="molecule type" value="Genomic_DNA"/>
</dbReference>
<sequence>MASLVLTDSSQLTSDSSHLGKTLVAEILTIKTVLERKKKALIILPFVSVVREKMFYFQDLLETSGVRVEGLMGGHSIPGGFKSVDIAICTIEKANSLINRLLEEGSINDIGIVVVDELHLLGDPFRGYLLELLLTKIRYMCLTDSDVSIQVVGMSATLPNLPLLAQWLNADLYQTDFRPVPLQEFLKVGATVYNREGKKLYDVQPKINIQNDPDHLIYLCLEAILAGHSSLIFCPTKVWCEKLAQHVAQELRIVGNSGHKLGAQLREQLSYDAVVEVLEQLKRSPAGLDKVLQQTVAFGVAFHHAGLTLDERDIIEGSFRNGTLRVLVATSTLSSGVNLPARRVIIRSPVFHGQSLEAQTYRQMIGRAGRMGRDTAGESFLMCQKSDQRVAELLIRSELQPIKSCLGEGRLSASLKRAILEVIASGVACTPEQVQQYANSTLLAVTSSDLVNPLVTCVTFLSDSELIRLQKAGEEQGAETTRYVATPLGRACLAASLPPDQGLDLFRELSKARQCFVLENDLHIIYQVTPYSVASQWGNLDWLQVLTIWEHLPVSMKKVGELVGVEERFMVRAMRGTLNVHTSKQAHKLSIHRRFYTALALQDLVNEVPLNEVAAKFMCSRGMLQSLQQSAATFAGMVTAFCRRLGWSSFELMVSQFQDRLQFGVHRELCDLMRLDALNGPRARALFEAGFTTIAELAAADVSSIENALHKGVPFQTAKELDGETSFDTATRNKLKNVWVTGRQGLTEREAASLLIKSARDLLRKELGFADVKWKISNSQLNSSGYVSGDSIIISQLETSNRQLDVSEVVDNYLKSSSKIKKNDIPENLFPVNGSLAANSKEIPLEQSLDEVPLNSSNNKRLSGGSLFSESLDDDSSILNRNVLSVSNVSLPALENSNYSPLKIADNPVETSQKENIILNNVIYKAGENLNRSLKRKATSPLKEDNTDAAENKAGLSEFKSMEHTNSQTNNASSKLDGGMLDIDNVDCQISPKNKKTKLDGSIINNFDDLNKYFASSFNISGCQLIENCQELDLTTKSKSSPLLVNVEKTPRNVSYVNKSGGSSDMFSPPVSDKEHSFKSPSLFGDSFVVDSQLEGVLNACQDVSKKLETNKLPETKYGIEFASCVFSTPIAKNIKTDHDGGHSPTESTNDMCHDVETKEVLNPVSIQDDENINYKLDQIKRTKNSELNVIPNETCPRVPKEFKGGTMNRTDAYSVSPIKRFPMSPESPQIFHHAGELDIESPTDISRWLPSTTPEETVLCRIGNKTKKGRLNGSSTEHSSKIDGKTPQNDLSTESFSKSCDMANILNSSDKNNITRNFQVKFKDESSINDDNLTDSFLEQAFNTYWEASDNEEDNTVSDDEDVVLSSQENSEFGTTTSPWKLKSNFSPLSSKLKASKTQTITEKKTRKPPDPDKFPSAGLHSTSSKNSDQRPSWSALHVIDVCGDRRLFDTFSSELPLHPDISVSVACERHQGPKKTCNTPIGSRIARRTRLASSCAETEEWVLTSEERRVVGVALCLGGEDVYYISLNAVSSVVPLEERLGLLETVVNGSPWLTSLRIFDFKEQMKVLARCCSIHVDTSCADDPKIADWLLEPEGREKNLQAMVRARIYEALPRSIRCVRIFPQSLKYCEPAVTNVTELAGNVKGVGSPALEVSSKVLPRLRASAEAVVTWQIVQAQRSRLQENKLADIYREVEMPTLVCLARMELTGLRFSREEAEKLCSVLEKQMLALEEQAYKLAGHTFSLTSPADVAKTVFPLLNTNTGERMFGRCLMHTATGRISMHEPNLQNIPRDFDISPPEGSDVAVSMRLAFVPSKGNIFVSADYSQLELRLLAHFSGDTVLRSILNSGQDVFTSIAAAWNKIPHTQVTFELRQRAKQICYGMIYGMGARALAEQLEVEESVAVSFMASFNKAYPGVKKFLAETIAKCRRQGYVETLQGRRRYLPAITGSNSLQKSHAERQAVNSTIQGSAADVAKRAMVLVEQRLSKKFSPSSPRKTYNPCTKEVLDSLQVSRATYSLFASGKLADPSQTLAPQSPVSDKHVTEAVAIIKSGMEEAVKLSVKLPVKVKTGNSWGALREIPL</sequence>
<feature type="region of interest" description="Disordered" evidence="16">
    <location>
        <begin position="1392"/>
        <end position="1432"/>
    </location>
</feature>
<dbReference type="GO" id="GO:0005634">
    <property type="term" value="C:nucleus"/>
    <property type="evidence" value="ECO:0007669"/>
    <property type="project" value="UniProtKB-SubCell"/>
</dbReference>
<dbReference type="SUPFAM" id="SSF158702">
    <property type="entry name" value="Sec63 N-terminal domain-like"/>
    <property type="match status" value="1"/>
</dbReference>
<evidence type="ECO:0000256" key="4">
    <source>
        <dbReference type="ARBA" id="ARBA00012417"/>
    </source>
</evidence>
<keyword evidence="9" id="KW-0378">Hydrolase</keyword>
<dbReference type="InterPro" id="IPR048960">
    <property type="entry name" value="POLQ-like_helical"/>
</dbReference>
<evidence type="ECO:0000256" key="11">
    <source>
        <dbReference type="ARBA" id="ARBA00022932"/>
    </source>
</evidence>
<dbReference type="SMART" id="SM00487">
    <property type="entry name" value="DEXDc"/>
    <property type="match status" value="1"/>
</dbReference>
<keyword evidence="11" id="KW-0239">DNA-directed DNA polymerase</keyword>
<reference evidence="19" key="1">
    <citation type="submission" date="2020-11" db="EMBL/GenBank/DDBJ databases">
        <authorList>
            <person name="Tran Van P."/>
        </authorList>
    </citation>
    <scope>NUCLEOTIDE SEQUENCE</scope>
</reference>
<dbReference type="Gene3D" id="1.10.3380.20">
    <property type="match status" value="1"/>
</dbReference>
<dbReference type="FunFam" id="1.10.3380.20:FF:000001">
    <property type="entry name" value="DNA polymerase theta"/>
    <property type="match status" value="1"/>
</dbReference>
<comment type="cofactor">
    <cofactor evidence="1">
        <name>Mg(2+)</name>
        <dbReference type="ChEBI" id="CHEBI:18420"/>
    </cofactor>
</comment>
<dbReference type="Pfam" id="PF00270">
    <property type="entry name" value="DEAD"/>
    <property type="match status" value="1"/>
</dbReference>
<dbReference type="CDD" id="cd18795">
    <property type="entry name" value="SF2_C_Ski2"/>
    <property type="match status" value="1"/>
</dbReference>
<dbReference type="EC" id="2.7.7.7" evidence="4"/>
<dbReference type="PANTHER" id="PTHR10133">
    <property type="entry name" value="DNA POLYMERASE I"/>
    <property type="match status" value="1"/>
</dbReference>
<evidence type="ECO:0000259" key="17">
    <source>
        <dbReference type="PROSITE" id="PS51192"/>
    </source>
</evidence>
<evidence type="ECO:0000259" key="18">
    <source>
        <dbReference type="PROSITE" id="PS51194"/>
    </source>
</evidence>
<dbReference type="PANTHER" id="PTHR10133:SF62">
    <property type="entry name" value="DNA POLYMERASE THETA"/>
    <property type="match status" value="1"/>
</dbReference>
<protein>
    <recommendedName>
        <fullName evidence="15">DNA polymerase theta</fullName>
        <ecNumber evidence="4">2.7.7.7</ecNumber>
    </recommendedName>
</protein>
<dbReference type="Gene3D" id="3.30.70.370">
    <property type="match status" value="1"/>
</dbReference>
<keyword evidence="13" id="KW-0539">Nucleus</keyword>
<evidence type="ECO:0000256" key="9">
    <source>
        <dbReference type="ARBA" id="ARBA00022801"/>
    </source>
</evidence>
<gene>
    <name evidence="19" type="ORF">TDIB3V08_LOCUS6430</name>
</gene>
<evidence type="ECO:0000256" key="7">
    <source>
        <dbReference type="ARBA" id="ARBA00022741"/>
    </source>
</evidence>
<organism evidence="19">
    <name type="scientific">Timema douglasi</name>
    <name type="common">Walking stick</name>
    <dbReference type="NCBI Taxonomy" id="61478"/>
    <lineage>
        <taxon>Eukaryota</taxon>
        <taxon>Metazoa</taxon>
        <taxon>Ecdysozoa</taxon>
        <taxon>Arthropoda</taxon>
        <taxon>Hexapoda</taxon>
        <taxon>Insecta</taxon>
        <taxon>Pterygota</taxon>
        <taxon>Neoptera</taxon>
        <taxon>Polyneoptera</taxon>
        <taxon>Phasmatodea</taxon>
        <taxon>Timematodea</taxon>
        <taxon>Timematoidea</taxon>
        <taxon>Timematidae</taxon>
        <taxon>Timema</taxon>
    </lineage>
</organism>
<dbReference type="InterPro" id="IPR046931">
    <property type="entry name" value="HTH_61"/>
</dbReference>
<dbReference type="CDD" id="cd08638">
    <property type="entry name" value="DNA_pol_A_theta"/>
    <property type="match status" value="1"/>
</dbReference>